<dbReference type="CDD" id="cd23805">
    <property type="entry name" value="UBCc_UBE2T"/>
    <property type="match status" value="1"/>
</dbReference>
<keyword evidence="2" id="KW-0808">Transferase</keyword>
<comment type="similarity">
    <text evidence="7">Belongs to the ubiquitin-conjugating enzyme family.</text>
</comment>
<keyword evidence="11" id="KW-1185">Reference proteome</keyword>
<feature type="region of interest" description="Disordered" evidence="8">
    <location>
        <begin position="150"/>
        <end position="282"/>
    </location>
</feature>
<evidence type="ECO:0000256" key="3">
    <source>
        <dbReference type="ARBA" id="ARBA00022741"/>
    </source>
</evidence>
<dbReference type="Proteomes" id="UP000247498">
    <property type="component" value="Unassembled WGS sequence"/>
</dbReference>
<dbReference type="InParanoid" id="A0A2V0NWH8"/>
<dbReference type="SUPFAM" id="SSF54495">
    <property type="entry name" value="UBC-like"/>
    <property type="match status" value="1"/>
</dbReference>
<dbReference type="Pfam" id="PF00179">
    <property type="entry name" value="UQ_con"/>
    <property type="match status" value="1"/>
</dbReference>
<feature type="compositionally biased region" description="Low complexity" evidence="8">
    <location>
        <begin position="157"/>
        <end position="215"/>
    </location>
</feature>
<evidence type="ECO:0000259" key="9">
    <source>
        <dbReference type="PROSITE" id="PS50127"/>
    </source>
</evidence>
<evidence type="ECO:0000313" key="10">
    <source>
        <dbReference type="EMBL" id="GBF91976.1"/>
    </source>
</evidence>
<organism evidence="10 11">
    <name type="scientific">Raphidocelis subcapitata</name>
    <dbReference type="NCBI Taxonomy" id="307507"/>
    <lineage>
        <taxon>Eukaryota</taxon>
        <taxon>Viridiplantae</taxon>
        <taxon>Chlorophyta</taxon>
        <taxon>core chlorophytes</taxon>
        <taxon>Chlorophyceae</taxon>
        <taxon>CS clade</taxon>
        <taxon>Sphaeropleales</taxon>
        <taxon>Selenastraceae</taxon>
        <taxon>Raphidocelis</taxon>
    </lineage>
</organism>
<dbReference type="InterPro" id="IPR000608">
    <property type="entry name" value="UBC"/>
</dbReference>
<name>A0A2V0NWH8_9CHLO</name>
<dbReference type="InterPro" id="IPR016135">
    <property type="entry name" value="UBQ-conjugating_enzyme/RWD"/>
</dbReference>
<accession>A0A2V0NWH8</accession>
<dbReference type="PROSITE" id="PS50127">
    <property type="entry name" value="UBC_2"/>
    <property type="match status" value="1"/>
</dbReference>
<sequence>MALANRMAKELKMLRKSPPQGVCAWPEGDSTTRLTAQVQGPADTVYEAGVFRLAVEVPERYPFEPPKVTFTTRVYHPNIDASGRVCLDVLDLPPKGSWRPSLNLVTILAAVRQLLAEPNPDDPLDQDATEAYLQNRPLFDATARRMVAEHAGGGAGPAAAAVAKPGQPKEQQQGQQEQGQQQAQQQEQQQGQQEQEPPQQQEQTQQQLGQGPAGPSDQGGDERGGPAYGGSTPGKAAAPTASDAGGEQDQDGVGSVGGLLTAIHGAPDSSPLEPPRKQLRTE</sequence>
<comment type="caution">
    <text evidence="10">The sequence shown here is derived from an EMBL/GenBank/DDBJ whole genome shotgun (WGS) entry which is preliminary data.</text>
</comment>
<evidence type="ECO:0000256" key="8">
    <source>
        <dbReference type="SAM" id="MobiDB-lite"/>
    </source>
</evidence>
<evidence type="ECO:0000256" key="2">
    <source>
        <dbReference type="ARBA" id="ARBA00022679"/>
    </source>
</evidence>
<dbReference type="PROSITE" id="PS00183">
    <property type="entry name" value="UBC_1"/>
    <property type="match status" value="1"/>
</dbReference>
<feature type="active site" description="Glycyl thioester intermediate" evidence="6">
    <location>
        <position position="86"/>
    </location>
</feature>
<evidence type="ECO:0000256" key="5">
    <source>
        <dbReference type="ARBA" id="ARBA00022840"/>
    </source>
</evidence>
<dbReference type="STRING" id="307507.A0A2V0NWH8"/>
<evidence type="ECO:0000256" key="1">
    <source>
        <dbReference type="ARBA" id="ARBA00012486"/>
    </source>
</evidence>
<dbReference type="InterPro" id="IPR023313">
    <property type="entry name" value="UBQ-conjugating_AS"/>
</dbReference>
<dbReference type="Gene3D" id="3.10.110.10">
    <property type="entry name" value="Ubiquitin Conjugating Enzyme"/>
    <property type="match status" value="1"/>
</dbReference>
<evidence type="ECO:0000256" key="6">
    <source>
        <dbReference type="PROSITE-ProRule" id="PRU10133"/>
    </source>
</evidence>
<evidence type="ECO:0000313" key="11">
    <source>
        <dbReference type="Proteomes" id="UP000247498"/>
    </source>
</evidence>
<proteinExistence type="inferred from homology"/>
<dbReference type="FunFam" id="3.10.110.10:FF:000041">
    <property type="entry name" value="Ubiquitin-conjugating enzyme E2 T"/>
    <property type="match status" value="1"/>
</dbReference>
<dbReference type="EMBL" id="BDRX01000028">
    <property type="protein sequence ID" value="GBF91976.1"/>
    <property type="molecule type" value="Genomic_DNA"/>
</dbReference>
<evidence type="ECO:0000256" key="7">
    <source>
        <dbReference type="RuleBase" id="RU362109"/>
    </source>
</evidence>
<protein>
    <recommendedName>
        <fullName evidence="1">E2 ubiquitin-conjugating enzyme</fullName>
        <ecNumber evidence="1">2.3.2.23</ecNumber>
    </recommendedName>
</protein>
<keyword evidence="3 7" id="KW-0547">Nucleotide-binding</keyword>
<evidence type="ECO:0000256" key="4">
    <source>
        <dbReference type="ARBA" id="ARBA00022786"/>
    </source>
</evidence>
<keyword evidence="5 7" id="KW-0067">ATP-binding</keyword>
<dbReference type="GO" id="GO:0005524">
    <property type="term" value="F:ATP binding"/>
    <property type="evidence" value="ECO:0007669"/>
    <property type="project" value="UniProtKB-UniRule"/>
</dbReference>
<gene>
    <name evidence="10" type="ORF">Rsub_04700</name>
</gene>
<dbReference type="GO" id="GO:0061631">
    <property type="term" value="F:ubiquitin conjugating enzyme activity"/>
    <property type="evidence" value="ECO:0007669"/>
    <property type="project" value="UniProtKB-EC"/>
</dbReference>
<dbReference type="OrthoDB" id="10069349at2759"/>
<dbReference type="SMART" id="SM00212">
    <property type="entry name" value="UBCc"/>
    <property type="match status" value="1"/>
</dbReference>
<keyword evidence="4 7" id="KW-0833">Ubl conjugation pathway</keyword>
<feature type="domain" description="UBC core" evidence="9">
    <location>
        <begin position="2"/>
        <end position="152"/>
    </location>
</feature>
<dbReference type="PANTHER" id="PTHR24067">
    <property type="entry name" value="UBIQUITIN-CONJUGATING ENZYME E2"/>
    <property type="match status" value="1"/>
</dbReference>
<dbReference type="InterPro" id="IPR050113">
    <property type="entry name" value="Ub_conjugating_enzyme"/>
</dbReference>
<dbReference type="EC" id="2.3.2.23" evidence="1"/>
<dbReference type="AlphaFoldDB" id="A0A2V0NWH8"/>
<reference evidence="10 11" key="1">
    <citation type="journal article" date="2018" name="Sci. Rep.">
        <title>Raphidocelis subcapitata (=Pseudokirchneriella subcapitata) provides an insight into genome evolution and environmental adaptations in the Sphaeropleales.</title>
        <authorList>
            <person name="Suzuki S."/>
            <person name="Yamaguchi H."/>
            <person name="Nakajima N."/>
            <person name="Kawachi M."/>
        </authorList>
    </citation>
    <scope>NUCLEOTIDE SEQUENCE [LARGE SCALE GENOMIC DNA]</scope>
    <source>
        <strain evidence="10 11">NIES-35</strain>
    </source>
</reference>